<organism evidence="1 2">
    <name type="scientific">Octopus vulgaris</name>
    <name type="common">Common octopus</name>
    <dbReference type="NCBI Taxonomy" id="6645"/>
    <lineage>
        <taxon>Eukaryota</taxon>
        <taxon>Metazoa</taxon>
        <taxon>Spiralia</taxon>
        <taxon>Lophotrochozoa</taxon>
        <taxon>Mollusca</taxon>
        <taxon>Cephalopoda</taxon>
        <taxon>Coleoidea</taxon>
        <taxon>Octopodiformes</taxon>
        <taxon>Octopoda</taxon>
        <taxon>Incirrata</taxon>
        <taxon>Octopodidae</taxon>
        <taxon>Octopus</taxon>
    </lineage>
</organism>
<keyword evidence="2" id="KW-1185">Reference proteome</keyword>
<accession>A0AA36FJX7</accession>
<protein>
    <submittedName>
        <fullName evidence="1">Uncharacterized protein</fullName>
    </submittedName>
</protein>
<gene>
    <name evidence="1" type="ORF">OCTVUL_1B000302</name>
</gene>
<dbReference type="Proteomes" id="UP001162480">
    <property type="component" value="Chromosome 27"/>
</dbReference>
<sequence>MAEGTGKSTDSSDICEKSSSQKCNILTPKRIPKEAKLHRCVSCERQMTLTERIFHFGILEDSIQNRQNGCMDLHKSLRNSIEISFVKKIFQTSLFGMCARFLDSY</sequence>
<dbReference type="EMBL" id="OX597840">
    <property type="protein sequence ID" value="CAI9741771.1"/>
    <property type="molecule type" value="Genomic_DNA"/>
</dbReference>
<name>A0AA36FJX7_OCTVU</name>
<evidence type="ECO:0000313" key="2">
    <source>
        <dbReference type="Proteomes" id="UP001162480"/>
    </source>
</evidence>
<proteinExistence type="predicted"/>
<dbReference type="AlphaFoldDB" id="A0AA36FJX7"/>
<reference evidence="1" key="1">
    <citation type="submission" date="2023-08" db="EMBL/GenBank/DDBJ databases">
        <authorList>
            <person name="Alioto T."/>
            <person name="Alioto T."/>
            <person name="Gomez Garrido J."/>
        </authorList>
    </citation>
    <scope>NUCLEOTIDE SEQUENCE</scope>
</reference>
<evidence type="ECO:0000313" key="1">
    <source>
        <dbReference type="EMBL" id="CAI9741771.1"/>
    </source>
</evidence>